<proteinExistence type="predicted"/>
<dbReference type="Pfam" id="PF16861">
    <property type="entry name" value="Carbam_trans_C"/>
    <property type="match status" value="1"/>
</dbReference>
<dbReference type="GO" id="GO:0016740">
    <property type="term" value="F:transferase activity"/>
    <property type="evidence" value="ECO:0007669"/>
    <property type="project" value="UniProtKB-KW"/>
</dbReference>
<name>A0A1G6TY61_9RHOB</name>
<dbReference type="Proteomes" id="UP000199344">
    <property type="component" value="Unassembled WGS sequence"/>
</dbReference>
<dbReference type="OrthoDB" id="9780777at2"/>
<dbReference type="InterPro" id="IPR051338">
    <property type="entry name" value="NodU/CmcH_Carbamoyltrnsfr"/>
</dbReference>
<dbReference type="PANTHER" id="PTHR34847">
    <property type="entry name" value="NODULATION PROTEIN U"/>
    <property type="match status" value="1"/>
</dbReference>
<keyword evidence="3" id="KW-1185">Reference proteome</keyword>
<sequence>MGWIVKILSFKSGTGGALAAIDAARRELLFSYEAEKDSFPKNTSATADTFIAGAEWFGDLPDVLAQSGTAKTGLEYATAAGAGYFGVSSDAVTIRKKGFFGRTLDYFSSSHERAHIWTAYGLSPFPQGQPCYVLVWDDVLGDFYEVDESLSIRHLGRVMDRPCSRLTAAHALAVSDGQAGNPMRKGGFGRILAAASCGNAGAVDAKGRRLIAQLISADDASVPIETCYRGIGAQDPRFRDMAAGLSDEIFAAFAGFARANLTAGHPLLIAGEGGLHAGWTARWQDTGLFPDVFVPPPAGDVGCAIGTAIDAMRHFTGQAKIGWSVYAGQPFHDDAAANAGLKGSEIDPDQIAAALAAGDVIGWAAGNCEIGPRALGNRSIFAAPFDAAMRRRLNAMKDRPADSPISPVCLEEDAALHFAGHLPSPHMLYRQHVTDGRLAAVSHADGTARVQTVSKNQHPMLHALLLAFKKRSGVGVLCNTSLNFAGAGFINKTSDLHHFATAARLDGFVAGIRYYRI</sequence>
<evidence type="ECO:0000259" key="1">
    <source>
        <dbReference type="Pfam" id="PF16861"/>
    </source>
</evidence>
<evidence type="ECO:0000313" key="3">
    <source>
        <dbReference type="Proteomes" id="UP000199344"/>
    </source>
</evidence>
<dbReference type="InterPro" id="IPR038152">
    <property type="entry name" value="Carbam_trans_C_sf"/>
</dbReference>
<dbReference type="EMBL" id="FNAH01000001">
    <property type="protein sequence ID" value="SDD34009.1"/>
    <property type="molecule type" value="Genomic_DNA"/>
</dbReference>
<dbReference type="Gene3D" id="3.90.870.20">
    <property type="entry name" value="Carbamoyltransferase, C-terminal domain"/>
    <property type="match status" value="1"/>
</dbReference>
<protein>
    <submittedName>
        <fullName evidence="2">Hydroxymethyl cephem carbamoyltransferase</fullName>
    </submittedName>
</protein>
<dbReference type="AlphaFoldDB" id="A0A1G6TY61"/>
<dbReference type="InterPro" id="IPR031730">
    <property type="entry name" value="Carbam_trans_C"/>
</dbReference>
<dbReference type="STRING" id="591205.SAMN05421538_101407"/>
<reference evidence="2 3" key="1">
    <citation type="submission" date="2016-10" db="EMBL/GenBank/DDBJ databases">
        <authorList>
            <person name="de Groot N.N."/>
        </authorList>
    </citation>
    <scope>NUCLEOTIDE SEQUENCE [LARGE SCALE GENOMIC DNA]</scope>
    <source>
        <strain evidence="2 3">DSM 22220</strain>
    </source>
</reference>
<accession>A0A1G6TY61</accession>
<keyword evidence="2" id="KW-0808">Transferase</keyword>
<gene>
    <name evidence="2" type="ORF">SAMN05421538_101407</name>
</gene>
<evidence type="ECO:0000313" key="2">
    <source>
        <dbReference type="EMBL" id="SDD34009.1"/>
    </source>
</evidence>
<feature type="domain" description="Carbamoyltransferase C-terminal" evidence="1">
    <location>
        <begin position="352"/>
        <end position="511"/>
    </location>
</feature>
<dbReference type="PANTHER" id="PTHR34847:SF1">
    <property type="entry name" value="NODULATION PROTEIN U"/>
    <property type="match status" value="1"/>
</dbReference>
<organism evidence="2 3">
    <name type="scientific">Paracoccus isoporae</name>
    <dbReference type="NCBI Taxonomy" id="591205"/>
    <lineage>
        <taxon>Bacteria</taxon>
        <taxon>Pseudomonadati</taxon>
        <taxon>Pseudomonadota</taxon>
        <taxon>Alphaproteobacteria</taxon>
        <taxon>Rhodobacterales</taxon>
        <taxon>Paracoccaceae</taxon>
        <taxon>Paracoccus</taxon>
    </lineage>
</organism>